<dbReference type="AlphaFoldDB" id="A0A1E8EZD8"/>
<dbReference type="GO" id="GO:0046983">
    <property type="term" value="F:protein dimerization activity"/>
    <property type="evidence" value="ECO:0007669"/>
    <property type="project" value="InterPro"/>
</dbReference>
<sequence length="55" mass="6358">MSKEDIENLRKTLNEISVTLLEDECNINKEEILKLSKNMDDLIVDYMKNSKNKGG</sequence>
<dbReference type="RefSeq" id="WP_175429433.1">
    <property type="nucleotide sequence ID" value="NZ_LZFO01000011.1"/>
</dbReference>
<dbReference type="Proteomes" id="UP000175744">
    <property type="component" value="Unassembled WGS sequence"/>
</dbReference>
<dbReference type="Pfam" id="PF09388">
    <property type="entry name" value="SpoOE-like"/>
    <property type="match status" value="1"/>
</dbReference>
<dbReference type="GO" id="GO:0043937">
    <property type="term" value="P:regulation of sporulation"/>
    <property type="evidence" value="ECO:0007669"/>
    <property type="project" value="InterPro"/>
</dbReference>
<evidence type="ECO:0000313" key="1">
    <source>
        <dbReference type="EMBL" id="OFI06478.1"/>
    </source>
</evidence>
<proteinExistence type="predicted"/>
<dbReference type="InterPro" id="IPR018540">
    <property type="entry name" value="Spo0E-like"/>
</dbReference>
<organism evidence="1 2">
    <name type="scientific">Clostridium acetireducens DSM 10703</name>
    <dbReference type="NCBI Taxonomy" id="1121290"/>
    <lineage>
        <taxon>Bacteria</taxon>
        <taxon>Bacillati</taxon>
        <taxon>Bacillota</taxon>
        <taxon>Clostridia</taxon>
        <taxon>Eubacteriales</taxon>
        <taxon>Clostridiaceae</taxon>
        <taxon>Clostridium</taxon>
    </lineage>
</organism>
<comment type="caution">
    <text evidence="1">The sequence shown here is derived from an EMBL/GenBank/DDBJ whole genome shotgun (WGS) entry which is preliminary data.</text>
</comment>
<protein>
    <recommendedName>
        <fullName evidence="3">Spo0E like sporulation regulatory protein</fullName>
    </recommendedName>
</protein>
<dbReference type="InterPro" id="IPR037208">
    <property type="entry name" value="Spo0E-like_sf"/>
</dbReference>
<gene>
    <name evidence="1" type="ORF">CLOACE_09780</name>
</gene>
<dbReference type="InterPro" id="IPR036638">
    <property type="entry name" value="HLH_DNA-bd_sf"/>
</dbReference>
<dbReference type="EMBL" id="LZFO01000011">
    <property type="protein sequence ID" value="OFI06478.1"/>
    <property type="molecule type" value="Genomic_DNA"/>
</dbReference>
<keyword evidence="2" id="KW-1185">Reference proteome</keyword>
<evidence type="ECO:0000313" key="2">
    <source>
        <dbReference type="Proteomes" id="UP000175744"/>
    </source>
</evidence>
<reference evidence="1 2" key="1">
    <citation type="submission" date="2016-06" db="EMBL/GenBank/DDBJ databases">
        <title>Genome sequence of Clostridium acetireducens DSM 10703.</title>
        <authorList>
            <person name="Poehlein A."/>
            <person name="Fluechter S."/>
            <person name="Duerre P."/>
            <person name="Daniel R."/>
        </authorList>
    </citation>
    <scope>NUCLEOTIDE SEQUENCE [LARGE SCALE GENOMIC DNA]</scope>
    <source>
        <strain evidence="1 2">DSM 10703</strain>
    </source>
</reference>
<dbReference type="SUPFAM" id="SSF140500">
    <property type="entry name" value="BAS1536-like"/>
    <property type="match status" value="1"/>
</dbReference>
<accession>A0A1E8EZD8</accession>
<name>A0A1E8EZD8_9CLOT</name>
<evidence type="ECO:0008006" key="3">
    <source>
        <dbReference type="Google" id="ProtNLM"/>
    </source>
</evidence>
<dbReference type="Gene3D" id="4.10.280.10">
    <property type="entry name" value="Helix-loop-helix DNA-binding domain"/>
    <property type="match status" value="1"/>
</dbReference>